<dbReference type="RefSeq" id="WP_152209693.1">
    <property type="nucleotide sequence ID" value="NZ_WBVS01000004.1"/>
</dbReference>
<organism evidence="1 2">
    <name type="scientific">Bifidobacterium cebidarum</name>
    <dbReference type="NCBI Taxonomy" id="2650773"/>
    <lineage>
        <taxon>Bacteria</taxon>
        <taxon>Bacillati</taxon>
        <taxon>Actinomycetota</taxon>
        <taxon>Actinomycetes</taxon>
        <taxon>Bifidobacteriales</taxon>
        <taxon>Bifidobacteriaceae</taxon>
        <taxon>Bifidobacterium</taxon>
    </lineage>
</organism>
<evidence type="ECO:0000313" key="1">
    <source>
        <dbReference type="EMBL" id="KAB7788352.1"/>
    </source>
</evidence>
<dbReference type="AlphaFoldDB" id="A0A6I1GCE7"/>
<comment type="caution">
    <text evidence="1">The sequence shown here is derived from an EMBL/GenBank/DDBJ whole genome shotgun (WGS) entry which is preliminary data.</text>
</comment>
<protein>
    <submittedName>
        <fullName evidence="1">Uncharacterized protein</fullName>
    </submittedName>
</protein>
<dbReference type="EMBL" id="WBVS01000004">
    <property type="protein sequence ID" value="KAB7788352.1"/>
    <property type="molecule type" value="Genomic_DNA"/>
</dbReference>
<sequence>MEVMVAVLAIAVMALEYFLGLQHSLDSRANKLAKGGALDRHQAKELRELADGVDLHKYYPSI</sequence>
<proteinExistence type="predicted"/>
<keyword evidence="2" id="KW-1185">Reference proteome</keyword>
<accession>A0A6I1GCE7</accession>
<evidence type="ECO:0000313" key="2">
    <source>
        <dbReference type="Proteomes" id="UP000468413"/>
    </source>
</evidence>
<gene>
    <name evidence="1" type="ORF">F7D08_1093</name>
</gene>
<name>A0A6I1GCE7_9BIFI</name>
<reference evidence="1 2" key="1">
    <citation type="submission" date="2019-09" db="EMBL/GenBank/DDBJ databases">
        <title>Characterization of the phylogenetic diversity of two novel species belonging to the genus Bifidobacterium: Bifidobacterium cebidarum sp. nov. and Bifidobacterium leontopitheci sp. nov.</title>
        <authorList>
            <person name="Lugli G.A."/>
            <person name="Duranti S."/>
            <person name="Milani C."/>
            <person name="Turroni F."/>
            <person name="Ventura M."/>
        </authorList>
    </citation>
    <scope>NUCLEOTIDE SEQUENCE [LARGE SCALE GENOMIC DNA]</scope>
    <source>
        <strain evidence="1 2">LMG 31469</strain>
    </source>
</reference>
<dbReference type="Proteomes" id="UP000468413">
    <property type="component" value="Unassembled WGS sequence"/>
</dbReference>